<keyword evidence="2 5" id="KW-0808">Transferase</keyword>
<protein>
    <submittedName>
        <fullName evidence="5">S-adenosyl-L-methionine-dependent methyltransferase</fullName>
    </submittedName>
</protein>
<comment type="caution">
    <text evidence="5">The sequence shown here is derived from an EMBL/GenBank/DDBJ whole genome shotgun (WGS) entry which is preliminary data.</text>
</comment>
<dbReference type="Gene3D" id="3.40.50.150">
    <property type="entry name" value="Vaccinia Virus protein VP39"/>
    <property type="match status" value="1"/>
</dbReference>
<name>A0A8I2YR37_9AGAM</name>
<feature type="domain" description="O-methyltransferase C-terminal" evidence="4">
    <location>
        <begin position="220"/>
        <end position="418"/>
    </location>
</feature>
<evidence type="ECO:0000256" key="1">
    <source>
        <dbReference type="ARBA" id="ARBA00022603"/>
    </source>
</evidence>
<dbReference type="EMBL" id="JAGFBS010000011">
    <property type="protein sequence ID" value="KAG6376601.1"/>
    <property type="molecule type" value="Genomic_DNA"/>
</dbReference>
<evidence type="ECO:0000256" key="3">
    <source>
        <dbReference type="ARBA" id="ARBA00022691"/>
    </source>
</evidence>
<dbReference type="SUPFAM" id="SSF53335">
    <property type="entry name" value="S-adenosyl-L-methionine-dependent methyltransferases"/>
    <property type="match status" value="1"/>
</dbReference>
<dbReference type="InterPro" id="IPR029063">
    <property type="entry name" value="SAM-dependent_MTases_sf"/>
</dbReference>
<accession>A0A8I2YR37</accession>
<dbReference type="InterPro" id="IPR036388">
    <property type="entry name" value="WH-like_DNA-bd_sf"/>
</dbReference>
<sequence>MSGEAQLEALLEIINTSARQAIAEYKKDENEVPTIHSKTYHPIDFANDTVALKKAVRLLEGACQQLCASLAPPQHTVQNYAMSFEWACIGVVIRAKVADVLEKYPKGLHVDELAKLVSLEKGKLARVLRLLATKGCFTEVASNTFANNRISLITLSTSNPGALSRIEVEDVSEGAVVLYETMREPEYATSYDPDKAPLIYALKKKGFKGSFFDWMKVDNYHRAMVGLSDIMGSLSILHHYPWNEVKTVCDVGASIGTVSLPLAKIYPHLKLINQDLPEVLVLAKDVWAKDAPEALKNSQVAFVPLNFFEESPVQGQDVHYLRNIIHDWPDSEATVIMRNVRNAMAPHSRLLIHDYVLRSASRDRNTKSYGADVAPEPLLPNFGNGNNRMYQQDLNMWIVHNAKERTLDESIALGSAAGLRLEKVYDLAESAVLEFRVAA</sequence>
<dbReference type="Proteomes" id="UP000683000">
    <property type="component" value="Unassembled WGS sequence"/>
</dbReference>
<dbReference type="InterPro" id="IPR001077">
    <property type="entry name" value="COMT_C"/>
</dbReference>
<dbReference type="GO" id="GO:0032259">
    <property type="term" value="P:methylation"/>
    <property type="evidence" value="ECO:0007669"/>
    <property type="project" value="UniProtKB-KW"/>
</dbReference>
<dbReference type="InterPro" id="IPR016461">
    <property type="entry name" value="COMT-like"/>
</dbReference>
<dbReference type="GO" id="GO:0008171">
    <property type="term" value="F:O-methyltransferase activity"/>
    <property type="evidence" value="ECO:0007669"/>
    <property type="project" value="InterPro"/>
</dbReference>
<dbReference type="PANTHER" id="PTHR43712:SF2">
    <property type="entry name" value="O-METHYLTRANSFERASE CICE"/>
    <property type="match status" value="1"/>
</dbReference>
<evidence type="ECO:0000313" key="5">
    <source>
        <dbReference type="EMBL" id="KAG6376601.1"/>
    </source>
</evidence>
<dbReference type="OrthoDB" id="2410195at2759"/>
<reference evidence="5" key="1">
    <citation type="submission" date="2021-03" db="EMBL/GenBank/DDBJ databases">
        <title>Evolutionary innovations through gain and loss of genes in the ectomycorrhizal Boletales.</title>
        <authorList>
            <person name="Wu G."/>
            <person name="Miyauchi S."/>
            <person name="Morin E."/>
            <person name="Yang Z.-L."/>
            <person name="Xu J."/>
            <person name="Martin F.M."/>
        </authorList>
    </citation>
    <scope>NUCLEOTIDE SEQUENCE</scope>
    <source>
        <strain evidence="5">BR01</strain>
    </source>
</reference>
<dbReference type="InterPro" id="IPR036390">
    <property type="entry name" value="WH_DNA-bd_sf"/>
</dbReference>
<organism evidence="5 6">
    <name type="scientific">Boletus reticuloceps</name>
    <dbReference type="NCBI Taxonomy" id="495285"/>
    <lineage>
        <taxon>Eukaryota</taxon>
        <taxon>Fungi</taxon>
        <taxon>Dikarya</taxon>
        <taxon>Basidiomycota</taxon>
        <taxon>Agaricomycotina</taxon>
        <taxon>Agaricomycetes</taxon>
        <taxon>Agaricomycetidae</taxon>
        <taxon>Boletales</taxon>
        <taxon>Boletineae</taxon>
        <taxon>Boletaceae</taxon>
        <taxon>Boletoideae</taxon>
        <taxon>Boletus</taxon>
    </lineage>
</organism>
<dbReference type="PANTHER" id="PTHR43712">
    <property type="entry name" value="PUTATIVE (AFU_ORTHOLOGUE AFUA_4G14580)-RELATED"/>
    <property type="match status" value="1"/>
</dbReference>
<gene>
    <name evidence="5" type="ORF">JVT61DRAFT_1583</name>
</gene>
<keyword evidence="1 5" id="KW-0489">Methyltransferase</keyword>
<dbReference type="SUPFAM" id="SSF46785">
    <property type="entry name" value="Winged helix' DNA-binding domain"/>
    <property type="match status" value="1"/>
</dbReference>
<evidence type="ECO:0000313" key="6">
    <source>
        <dbReference type="Proteomes" id="UP000683000"/>
    </source>
</evidence>
<dbReference type="Gene3D" id="1.10.10.10">
    <property type="entry name" value="Winged helix-like DNA-binding domain superfamily/Winged helix DNA-binding domain"/>
    <property type="match status" value="1"/>
</dbReference>
<evidence type="ECO:0000259" key="4">
    <source>
        <dbReference type="Pfam" id="PF00891"/>
    </source>
</evidence>
<proteinExistence type="predicted"/>
<dbReference type="PROSITE" id="PS51683">
    <property type="entry name" value="SAM_OMT_II"/>
    <property type="match status" value="1"/>
</dbReference>
<keyword evidence="6" id="KW-1185">Reference proteome</keyword>
<evidence type="ECO:0000256" key="2">
    <source>
        <dbReference type="ARBA" id="ARBA00022679"/>
    </source>
</evidence>
<dbReference type="AlphaFoldDB" id="A0A8I2YR37"/>
<dbReference type="Pfam" id="PF00891">
    <property type="entry name" value="Methyltransf_2"/>
    <property type="match status" value="1"/>
</dbReference>
<keyword evidence="3" id="KW-0949">S-adenosyl-L-methionine</keyword>